<evidence type="ECO:0000313" key="2">
    <source>
        <dbReference type="EMBL" id="GJT59420.1"/>
    </source>
</evidence>
<keyword evidence="3" id="KW-1185">Reference proteome</keyword>
<dbReference type="Proteomes" id="UP001151760">
    <property type="component" value="Unassembled WGS sequence"/>
</dbReference>
<feature type="compositionally biased region" description="Polar residues" evidence="1">
    <location>
        <begin position="109"/>
        <end position="125"/>
    </location>
</feature>
<reference evidence="2" key="2">
    <citation type="submission" date="2022-01" db="EMBL/GenBank/DDBJ databases">
        <authorList>
            <person name="Yamashiro T."/>
            <person name="Shiraishi A."/>
            <person name="Satake H."/>
            <person name="Nakayama K."/>
        </authorList>
    </citation>
    <scope>NUCLEOTIDE SEQUENCE</scope>
</reference>
<sequence>MSFLAIEQYLRLTQESQAPKRIKDMTIVEYTPTHDPILEFAHYFSPNQPGAKSDYDSEDMEEEVEYMTDDEVVMSEQEESNHGITQNTQHLEERKIEMKDDIKKRQFEASTANVSDEVSSIASNKVNKKDDNTLNTAPCRPPNELSPGSFLIPFNIDNHNFYATTTLDLKRYIMPQRVYKYLGLDKLKGPISLSPDKRGLVKRWHICKPIHVTYDDGSGEDYGMWPTCDPDSKFCFGYNEVFGNEYAKEIGNPYSRDFDEYNNVFNNEIEQLSNEYILRIGKKGYVLDDVWEKCQQNYKKTNEAWHDEGYEEDEMWQSGDEKTDYDPPYVNIKTFEVKKYSFKGGRSFICITNREDEALPLGRVNGARFKAMIRKEFKENKIQQLGGNYRDRLDSSSCGNFAKSVAVTV</sequence>
<proteinExistence type="predicted"/>
<protein>
    <submittedName>
        <fullName evidence="2">Uncharacterized protein</fullName>
    </submittedName>
</protein>
<organism evidence="2 3">
    <name type="scientific">Tanacetum coccineum</name>
    <dbReference type="NCBI Taxonomy" id="301880"/>
    <lineage>
        <taxon>Eukaryota</taxon>
        <taxon>Viridiplantae</taxon>
        <taxon>Streptophyta</taxon>
        <taxon>Embryophyta</taxon>
        <taxon>Tracheophyta</taxon>
        <taxon>Spermatophyta</taxon>
        <taxon>Magnoliopsida</taxon>
        <taxon>eudicotyledons</taxon>
        <taxon>Gunneridae</taxon>
        <taxon>Pentapetalae</taxon>
        <taxon>asterids</taxon>
        <taxon>campanulids</taxon>
        <taxon>Asterales</taxon>
        <taxon>Asteraceae</taxon>
        <taxon>Asteroideae</taxon>
        <taxon>Anthemideae</taxon>
        <taxon>Anthemidinae</taxon>
        <taxon>Tanacetum</taxon>
    </lineage>
</organism>
<evidence type="ECO:0000313" key="3">
    <source>
        <dbReference type="Proteomes" id="UP001151760"/>
    </source>
</evidence>
<gene>
    <name evidence="2" type="ORF">Tco_1002953</name>
</gene>
<feature type="region of interest" description="Disordered" evidence="1">
    <location>
        <begin position="109"/>
        <end position="142"/>
    </location>
</feature>
<evidence type="ECO:0000256" key="1">
    <source>
        <dbReference type="SAM" id="MobiDB-lite"/>
    </source>
</evidence>
<dbReference type="EMBL" id="BQNB010017108">
    <property type="protein sequence ID" value="GJT59420.1"/>
    <property type="molecule type" value="Genomic_DNA"/>
</dbReference>
<accession>A0ABQ5F820</accession>
<reference evidence="2" key="1">
    <citation type="journal article" date="2022" name="Int. J. Mol. Sci.">
        <title>Draft Genome of Tanacetum Coccineum: Genomic Comparison of Closely Related Tanacetum-Family Plants.</title>
        <authorList>
            <person name="Yamashiro T."/>
            <person name="Shiraishi A."/>
            <person name="Nakayama K."/>
            <person name="Satake H."/>
        </authorList>
    </citation>
    <scope>NUCLEOTIDE SEQUENCE</scope>
</reference>
<name>A0ABQ5F820_9ASTR</name>
<comment type="caution">
    <text evidence="2">The sequence shown here is derived from an EMBL/GenBank/DDBJ whole genome shotgun (WGS) entry which is preliminary data.</text>
</comment>